<evidence type="ECO:0000256" key="5">
    <source>
        <dbReference type="ARBA" id="ARBA00023014"/>
    </source>
</evidence>
<keyword evidence="5" id="KW-0411">Iron-sulfur</keyword>
<evidence type="ECO:0000256" key="1">
    <source>
        <dbReference type="ARBA" id="ARBA00001966"/>
    </source>
</evidence>
<evidence type="ECO:0000256" key="6">
    <source>
        <dbReference type="ARBA" id="ARBA00023601"/>
    </source>
</evidence>
<evidence type="ECO:0000259" key="8">
    <source>
        <dbReference type="Pfam" id="PF13186"/>
    </source>
</evidence>
<dbReference type="InterPro" id="IPR023867">
    <property type="entry name" value="Sulphatase_maturase_rSAM"/>
</dbReference>
<dbReference type="Proteomes" id="UP000574276">
    <property type="component" value="Unassembled WGS sequence"/>
</dbReference>
<dbReference type="NCBIfam" id="TIGR04085">
    <property type="entry name" value="rSAM_more_4Fe4S"/>
    <property type="match status" value="1"/>
</dbReference>
<feature type="domain" description="4Fe4S-binding SPASM" evidence="8">
    <location>
        <begin position="243"/>
        <end position="303"/>
    </location>
</feature>
<dbReference type="SUPFAM" id="SSF102114">
    <property type="entry name" value="Radical SAM enzymes"/>
    <property type="match status" value="1"/>
</dbReference>
<keyword evidence="3" id="KW-0479">Metal-binding</keyword>
<comment type="similarity">
    <text evidence="6">Belongs to the radical SAM superfamily. Anaerobic sulfatase-maturating enzyme family.</text>
</comment>
<protein>
    <submittedName>
        <fullName evidence="9">Radical SAM protein</fullName>
    </submittedName>
</protein>
<dbReference type="InterPro" id="IPR058240">
    <property type="entry name" value="rSAM_sf"/>
</dbReference>
<evidence type="ECO:0000313" key="9">
    <source>
        <dbReference type="EMBL" id="MBB2182083.1"/>
    </source>
</evidence>
<dbReference type="InterPro" id="IPR007197">
    <property type="entry name" value="rSAM"/>
</dbReference>
<dbReference type="EMBL" id="JACEGA010000001">
    <property type="protein sequence ID" value="MBB2182083.1"/>
    <property type="molecule type" value="Genomic_DNA"/>
</dbReference>
<keyword evidence="4" id="KW-0408">Iron</keyword>
<proteinExistence type="inferred from homology"/>
<dbReference type="AlphaFoldDB" id="A0A839JWM9"/>
<dbReference type="InterPro" id="IPR023885">
    <property type="entry name" value="4Fe4S-binding_SPASM_dom"/>
</dbReference>
<keyword evidence="2" id="KW-0949">S-adenosyl-L-methionine</keyword>
<dbReference type="PANTHER" id="PTHR43273">
    <property type="entry name" value="ANAEROBIC SULFATASE-MATURATING ENZYME HOMOLOG ASLB-RELATED"/>
    <property type="match status" value="1"/>
</dbReference>
<accession>A0A839JWM9</accession>
<evidence type="ECO:0000313" key="10">
    <source>
        <dbReference type="Proteomes" id="UP000574276"/>
    </source>
</evidence>
<evidence type="ECO:0000259" key="7">
    <source>
        <dbReference type="Pfam" id="PF04055"/>
    </source>
</evidence>
<gene>
    <name evidence="9" type="ORF">H0486_04245</name>
</gene>
<dbReference type="RefSeq" id="WP_228351816.1">
    <property type="nucleotide sequence ID" value="NZ_JACEGA010000001.1"/>
</dbReference>
<dbReference type="Pfam" id="PF13186">
    <property type="entry name" value="SPASM"/>
    <property type="match status" value="1"/>
</dbReference>
<evidence type="ECO:0000256" key="4">
    <source>
        <dbReference type="ARBA" id="ARBA00023004"/>
    </source>
</evidence>
<feature type="domain" description="Radical SAM core" evidence="7">
    <location>
        <begin position="14"/>
        <end position="166"/>
    </location>
</feature>
<dbReference type="SFLD" id="SFLDG01386">
    <property type="entry name" value="main_SPASM_domain-containing"/>
    <property type="match status" value="1"/>
</dbReference>
<sequence>MAKYYNYINMLVMPTDICNMNCIYCFHNEFHEKQGKMTEETLKKLYSITLPQYRQVNIIWHGGEPLVMGLDFFKNAISMQKEYPDCKVENRLQTNLTLMNQDYSEFFAKEKVGIGSSFDGLCNDSLRGNTDQILNGREVLLQNGNSCGFIMVVSRKNINMLVEDYRYFNAHNISYTINLYVDALEDKKEELSLDPFHTVERIKQLFHIWIEDPSCNIHIDYFERFLKYILYKEKRLCKYTSCLGKWVGIRYNGDIVPCNRYFPAEYGYGNVHDFQDIGEAFESEGFKRLLSEAICRREKCKGCAAFELCSGGCNNEALNEKGITENDGNGCFIFREIYLYIKKYMEAIIQERSVLDRIKNPQVQNLLNRKRNQCMN</sequence>
<comment type="caution">
    <text evidence="9">The sequence shown here is derived from an EMBL/GenBank/DDBJ whole genome shotgun (WGS) entry which is preliminary data.</text>
</comment>
<keyword evidence="10" id="KW-1185">Reference proteome</keyword>
<dbReference type="SFLD" id="SFLDG01072">
    <property type="entry name" value="dehydrogenase_like"/>
    <property type="match status" value="1"/>
</dbReference>
<name>A0A839JWM9_9FIRM</name>
<dbReference type="Pfam" id="PF04055">
    <property type="entry name" value="Radical_SAM"/>
    <property type="match status" value="1"/>
</dbReference>
<dbReference type="GO" id="GO:0051536">
    <property type="term" value="F:iron-sulfur cluster binding"/>
    <property type="evidence" value="ECO:0007669"/>
    <property type="project" value="UniProtKB-KW"/>
</dbReference>
<dbReference type="GO" id="GO:0016491">
    <property type="term" value="F:oxidoreductase activity"/>
    <property type="evidence" value="ECO:0007669"/>
    <property type="project" value="InterPro"/>
</dbReference>
<comment type="cofactor">
    <cofactor evidence="1">
        <name>[4Fe-4S] cluster</name>
        <dbReference type="ChEBI" id="CHEBI:49883"/>
    </cofactor>
</comment>
<dbReference type="GO" id="GO:0046872">
    <property type="term" value="F:metal ion binding"/>
    <property type="evidence" value="ECO:0007669"/>
    <property type="project" value="UniProtKB-KW"/>
</dbReference>
<organism evidence="9 10">
    <name type="scientific">Variimorphobacter saccharofermentans</name>
    <dbReference type="NCBI Taxonomy" id="2755051"/>
    <lineage>
        <taxon>Bacteria</taxon>
        <taxon>Bacillati</taxon>
        <taxon>Bacillota</taxon>
        <taxon>Clostridia</taxon>
        <taxon>Lachnospirales</taxon>
        <taxon>Lachnospiraceae</taxon>
        <taxon>Variimorphobacter</taxon>
    </lineage>
</organism>
<dbReference type="Gene3D" id="3.20.20.70">
    <property type="entry name" value="Aldolase class I"/>
    <property type="match status" value="1"/>
</dbReference>
<reference evidence="9 10" key="1">
    <citation type="submission" date="2020-07" db="EMBL/GenBank/DDBJ databases">
        <title>Characterization and genome sequencing of isolate MD1, a novel member within the family Lachnospiraceae.</title>
        <authorList>
            <person name="Rettenmaier R."/>
            <person name="Di Bello L."/>
            <person name="Zinser C."/>
            <person name="Scheitz K."/>
            <person name="Liebl W."/>
            <person name="Zverlov V."/>
        </authorList>
    </citation>
    <scope>NUCLEOTIDE SEQUENCE [LARGE SCALE GENOMIC DNA]</scope>
    <source>
        <strain evidence="9 10">MD1</strain>
    </source>
</reference>
<evidence type="ECO:0000256" key="2">
    <source>
        <dbReference type="ARBA" id="ARBA00022691"/>
    </source>
</evidence>
<dbReference type="SFLD" id="SFLDS00029">
    <property type="entry name" value="Radical_SAM"/>
    <property type="match status" value="1"/>
</dbReference>
<dbReference type="InterPro" id="IPR013785">
    <property type="entry name" value="Aldolase_TIM"/>
</dbReference>
<dbReference type="PANTHER" id="PTHR43273:SF3">
    <property type="entry name" value="ANAEROBIC SULFATASE-MATURATING ENZYME HOMOLOG ASLB-RELATED"/>
    <property type="match status" value="1"/>
</dbReference>
<dbReference type="SFLD" id="SFLDG01067">
    <property type="entry name" value="SPASM/twitch_domain_containing"/>
    <property type="match status" value="1"/>
</dbReference>
<evidence type="ECO:0000256" key="3">
    <source>
        <dbReference type="ARBA" id="ARBA00022723"/>
    </source>
</evidence>